<dbReference type="AlphaFoldDB" id="A0AAW0M3Y0"/>
<accession>A0AAW0M3Y0</accession>
<dbReference type="EMBL" id="PKMF04000020">
    <property type="protein sequence ID" value="KAK7858275.1"/>
    <property type="molecule type" value="Genomic_DNA"/>
</dbReference>
<organism evidence="1">
    <name type="scientific">Quercus suber</name>
    <name type="common">Cork oak</name>
    <dbReference type="NCBI Taxonomy" id="58331"/>
    <lineage>
        <taxon>Eukaryota</taxon>
        <taxon>Viridiplantae</taxon>
        <taxon>Streptophyta</taxon>
        <taxon>Embryophyta</taxon>
        <taxon>Tracheophyta</taxon>
        <taxon>Spermatophyta</taxon>
        <taxon>Magnoliopsida</taxon>
        <taxon>eudicotyledons</taxon>
        <taxon>Gunneridae</taxon>
        <taxon>Pentapetalae</taxon>
        <taxon>rosids</taxon>
        <taxon>fabids</taxon>
        <taxon>Fagales</taxon>
        <taxon>Fagaceae</taxon>
        <taxon>Quercus</taxon>
    </lineage>
</organism>
<evidence type="ECO:0000313" key="1">
    <source>
        <dbReference type="EMBL" id="KAK7858275.1"/>
    </source>
</evidence>
<gene>
    <name evidence="1" type="ORF">CFP56_013027</name>
</gene>
<proteinExistence type="predicted"/>
<reference evidence="1" key="2">
    <citation type="journal article" date="2018" name="Sci. Data">
        <title>The draft genome sequence of cork oak.</title>
        <authorList>
            <person name="Ramos A.M."/>
            <person name="Usie A."/>
            <person name="Barbosa P."/>
            <person name="Barros P.M."/>
            <person name="Capote T."/>
            <person name="Chaves I."/>
            <person name="Simoes F."/>
            <person name="Abreu I."/>
            <person name="Carrasquinho I."/>
            <person name="Faro C."/>
            <person name="Guimaraes J.B."/>
            <person name="Mendonca D."/>
            <person name="Nobrega F."/>
            <person name="Rodrigues L."/>
            <person name="Saibo N.J.M."/>
            <person name="Varela M.C."/>
            <person name="Egas C."/>
            <person name="Matos J."/>
            <person name="Miguel C.M."/>
            <person name="Oliveira M.M."/>
            <person name="Ricardo C.P."/>
            <person name="Goncalves S."/>
        </authorList>
    </citation>
    <scope>NUCLEOTIDE SEQUENCE [LARGE SCALE GENOMIC DNA]</scope>
    <source>
        <strain evidence="1">HL8</strain>
    </source>
</reference>
<comment type="caution">
    <text evidence="1">The sequence shown here is derived from an EMBL/GenBank/DDBJ whole genome shotgun (WGS) entry which is preliminary data.</text>
</comment>
<sequence length="104" mass="11305">MKTQRRTFSQLITRTGMGWDPISNTVTASEEACVAAFVLCNSNTATGFLQMSSAQPAPNSDEERELDAAFLSEGLHVNVNIDGVDDVEELPTLSEAQSQRQAEK</sequence>
<reference evidence="1" key="3">
    <citation type="submission" date="2023-07" db="EMBL/GenBank/DDBJ databases">
        <title>An improved reference 1 genome and first organelle genomes of Quercus suber.</title>
        <authorList>
            <consortium name="Genosuber Consortium"/>
            <person name="Usie A."/>
            <person name="Serra O."/>
            <person name="Barros P."/>
        </authorList>
    </citation>
    <scope>NUCLEOTIDE SEQUENCE</scope>
    <source>
        <strain evidence="1">HL8</strain>
        <tissue evidence="1">Leaves</tissue>
    </source>
</reference>
<protein>
    <submittedName>
        <fullName evidence="1">Uncharacterized protein</fullName>
    </submittedName>
</protein>
<reference evidence="1" key="1">
    <citation type="submission" date="2017-12" db="EMBL/GenBank/DDBJ databases">
        <authorList>
            <person name="Barbosa P."/>
            <person name="Usie A."/>
            <person name="Ramos A.M."/>
        </authorList>
    </citation>
    <scope>NUCLEOTIDE SEQUENCE</scope>
    <source>
        <strain evidence="1">HL8</strain>
        <tissue evidence="1">Leaves</tissue>
    </source>
</reference>
<name>A0AAW0M3Y0_QUESU</name>